<feature type="domain" description="RCK C-terminal" evidence="4">
    <location>
        <begin position="251"/>
        <end position="337"/>
    </location>
</feature>
<dbReference type="RefSeq" id="WP_147100032.1">
    <property type="nucleotide sequence ID" value="NZ_VOOS01000003.1"/>
</dbReference>
<dbReference type="InterPro" id="IPR036291">
    <property type="entry name" value="NAD(P)-bd_dom_sf"/>
</dbReference>
<dbReference type="PROSITE" id="PS51202">
    <property type="entry name" value="RCK_C"/>
    <property type="match status" value="1"/>
</dbReference>
<organism evidence="5 6">
    <name type="scientific">Vicingus serpentipes</name>
    <dbReference type="NCBI Taxonomy" id="1926625"/>
    <lineage>
        <taxon>Bacteria</taxon>
        <taxon>Pseudomonadati</taxon>
        <taxon>Bacteroidota</taxon>
        <taxon>Flavobacteriia</taxon>
        <taxon>Flavobacteriales</taxon>
        <taxon>Vicingaceae</taxon>
        <taxon>Vicingus</taxon>
    </lineage>
</organism>
<evidence type="ECO:0000256" key="1">
    <source>
        <dbReference type="ARBA" id="ARBA00004651"/>
    </source>
</evidence>
<name>A0A5C6RSG1_9FLAO</name>
<dbReference type="InterPro" id="IPR006037">
    <property type="entry name" value="RCK_C"/>
</dbReference>
<evidence type="ECO:0000256" key="2">
    <source>
        <dbReference type="SAM" id="Phobius"/>
    </source>
</evidence>
<keyword evidence="2" id="KW-1133">Transmembrane helix</keyword>
<dbReference type="InterPro" id="IPR003148">
    <property type="entry name" value="RCK_N"/>
</dbReference>
<dbReference type="GO" id="GO:0008324">
    <property type="term" value="F:monoatomic cation transmembrane transporter activity"/>
    <property type="evidence" value="ECO:0007669"/>
    <property type="project" value="InterPro"/>
</dbReference>
<keyword evidence="5" id="KW-0407">Ion channel</keyword>
<dbReference type="Gene3D" id="3.40.50.720">
    <property type="entry name" value="NAD(P)-binding Rossmann-like Domain"/>
    <property type="match status" value="1"/>
</dbReference>
<dbReference type="GO" id="GO:0006813">
    <property type="term" value="P:potassium ion transport"/>
    <property type="evidence" value="ECO:0007669"/>
    <property type="project" value="InterPro"/>
</dbReference>
<keyword evidence="2" id="KW-0472">Membrane</keyword>
<dbReference type="InterPro" id="IPR036721">
    <property type="entry name" value="RCK_C_sf"/>
</dbReference>
<sequence>MLNFKHFKKIYYALSLLVIIILIGVFGFRIIENYSLGEAFYMTIITVSTVGFNEVRPLSTDGRIFTAFLIIFSFGTFAYAVTSITFYVLGGEFKNYFKDLRVNKKVDKISNHTIICGYGRNGKQAVAELKAHHKDYVLVEQDQNILSELRENHQIPFIEGDATLEKTLERAGISRAKALITTLPKDADNMFVVLTAREMNPNLLIITRASEENSDKKLRRAGADNVIMPDKIGGAHMASLVIKPDVIEFMDYVMGQGADSNNLEEITFENLPEEFQNKTIRELGIRDKSGANIVGFRTPEGEYIINPSPDTIIMPKAKIFVLGTENQITAFRDITTQKNILKQ</sequence>
<dbReference type="GO" id="GO:0005886">
    <property type="term" value="C:plasma membrane"/>
    <property type="evidence" value="ECO:0007669"/>
    <property type="project" value="UniProtKB-SubCell"/>
</dbReference>
<feature type="transmembrane region" description="Helical" evidence="2">
    <location>
        <begin position="64"/>
        <end position="89"/>
    </location>
</feature>
<dbReference type="SUPFAM" id="SSF51735">
    <property type="entry name" value="NAD(P)-binding Rossmann-fold domains"/>
    <property type="match status" value="1"/>
</dbReference>
<dbReference type="SUPFAM" id="SSF116726">
    <property type="entry name" value="TrkA C-terminal domain-like"/>
    <property type="match status" value="1"/>
</dbReference>
<gene>
    <name evidence="5" type="ORF">FRY74_07200</name>
</gene>
<dbReference type="SUPFAM" id="SSF81324">
    <property type="entry name" value="Voltage-gated potassium channels"/>
    <property type="match status" value="1"/>
</dbReference>
<evidence type="ECO:0000259" key="4">
    <source>
        <dbReference type="PROSITE" id="PS51202"/>
    </source>
</evidence>
<dbReference type="OrthoDB" id="9781411at2"/>
<proteinExistence type="predicted"/>
<protein>
    <submittedName>
        <fullName evidence="5">Potassium channel protein</fullName>
    </submittedName>
</protein>
<dbReference type="AlphaFoldDB" id="A0A5C6RSG1"/>
<keyword evidence="5" id="KW-0813">Transport</keyword>
<comment type="caution">
    <text evidence="5">The sequence shown here is derived from an EMBL/GenBank/DDBJ whole genome shotgun (WGS) entry which is preliminary data.</text>
</comment>
<dbReference type="PROSITE" id="PS51201">
    <property type="entry name" value="RCK_N"/>
    <property type="match status" value="1"/>
</dbReference>
<reference evidence="5 6" key="1">
    <citation type="submission" date="2019-08" db="EMBL/GenBank/DDBJ databases">
        <title>Genome of Vicingus serpentipes NCIMB 15042.</title>
        <authorList>
            <person name="Bowman J.P."/>
        </authorList>
    </citation>
    <scope>NUCLEOTIDE SEQUENCE [LARGE SCALE GENOMIC DNA]</scope>
    <source>
        <strain evidence="5 6">NCIMB 15042</strain>
    </source>
</reference>
<keyword evidence="2" id="KW-0812">Transmembrane</keyword>
<dbReference type="Pfam" id="PF02080">
    <property type="entry name" value="TrkA_C"/>
    <property type="match status" value="1"/>
</dbReference>
<dbReference type="Gene3D" id="3.30.70.1450">
    <property type="entry name" value="Regulator of K+ conductance, C-terminal domain"/>
    <property type="match status" value="1"/>
</dbReference>
<dbReference type="PANTHER" id="PTHR43833">
    <property type="entry name" value="POTASSIUM CHANNEL PROTEIN 2-RELATED-RELATED"/>
    <property type="match status" value="1"/>
</dbReference>
<dbReference type="Pfam" id="PF02254">
    <property type="entry name" value="TrkA_N"/>
    <property type="match status" value="1"/>
</dbReference>
<evidence type="ECO:0000313" key="6">
    <source>
        <dbReference type="Proteomes" id="UP000321721"/>
    </source>
</evidence>
<dbReference type="Gene3D" id="1.10.287.70">
    <property type="match status" value="1"/>
</dbReference>
<dbReference type="Pfam" id="PF07885">
    <property type="entry name" value="Ion_trans_2"/>
    <property type="match status" value="1"/>
</dbReference>
<dbReference type="InterPro" id="IPR050721">
    <property type="entry name" value="Trk_Ktr_HKT_K-transport"/>
</dbReference>
<feature type="transmembrane region" description="Helical" evidence="2">
    <location>
        <begin position="12"/>
        <end position="31"/>
    </location>
</feature>
<evidence type="ECO:0000259" key="3">
    <source>
        <dbReference type="PROSITE" id="PS51201"/>
    </source>
</evidence>
<accession>A0A5C6RSG1</accession>
<keyword evidence="5" id="KW-0406">Ion transport</keyword>
<dbReference type="Proteomes" id="UP000321721">
    <property type="component" value="Unassembled WGS sequence"/>
</dbReference>
<dbReference type="PANTHER" id="PTHR43833:SF9">
    <property type="entry name" value="POTASSIUM CHANNEL PROTEIN YUGO-RELATED"/>
    <property type="match status" value="1"/>
</dbReference>
<feature type="domain" description="RCK N-terminal" evidence="3">
    <location>
        <begin position="110"/>
        <end position="228"/>
    </location>
</feature>
<dbReference type="EMBL" id="VOOS01000003">
    <property type="protein sequence ID" value="TXB65203.1"/>
    <property type="molecule type" value="Genomic_DNA"/>
</dbReference>
<keyword evidence="6" id="KW-1185">Reference proteome</keyword>
<comment type="subcellular location">
    <subcellularLocation>
        <location evidence="1">Cell membrane</location>
        <topology evidence="1">Multi-pass membrane protein</topology>
    </subcellularLocation>
</comment>
<evidence type="ECO:0000313" key="5">
    <source>
        <dbReference type="EMBL" id="TXB65203.1"/>
    </source>
</evidence>
<dbReference type="InterPro" id="IPR013099">
    <property type="entry name" value="K_chnl_dom"/>
</dbReference>